<dbReference type="EMBL" id="CASHTH010002446">
    <property type="protein sequence ID" value="CAI8029925.1"/>
    <property type="molecule type" value="Genomic_DNA"/>
</dbReference>
<dbReference type="Proteomes" id="UP001174909">
    <property type="component" value="Unassembled WGS sequence"/>
</dbReference>
<proteinExistence type="predicted"/>
<accession>A0AA35SGZ2</accession>
<feature type="compositionally biased region" description="Polar residues" evidence="1">
    <location>
        <begin position="88"/>
        <end position="104"/>
    </location>
</feature>
<evidence type="ECO:0000313" key="3">
    <source>
        <dbReference type="Proteomes" id="UP001174909"/>
    </source>
</evidence>
<keyword evidence="3" id="KW-1185">Reference proteome</keyword>
<gene>
    <name evidence="2" type="ORF">GBAR_LOCUS16983</name>
</gene>
<protein>
    <submittedName>
        <fullName evidence="2">Uncharacterized protein</fullName>
    </submittedName>
</protein>
<organism evidence="2 3">
    <name type="scientific">Geodia barretti</name>
    <name type="common">Barrett's horny sponge</name>
    <dbReference type="NCBI Taxonomy" id="519541"/>
    <lineage>
        <taxon>Eukaryota</taxon>
        <taxon>Metazoa</taxon>
        <taxon>Porifera</taxon>
        <taxon>Demospongiae</taxon>
        <taxon>Heteroscleromorpha</taxon>
        <taxon>Tetractinellida</taxon>
        <taxon>Astrophorina</taxon>
        <taxon>Geodiidae</taxon>
        <taxon>Geodia</taxon>
    </lineage>
</organism>
<evidence type="ECO:0000313" key="2">
    <source>
        <dbReference type="EMBL" id="CAI8029925.1"/>
    </source>
</evidence>
<name>A0AA35SGZ2_GEOBA</name>
<feature type="compositionally biased region" description="Acidic residues" evidence="1">
    <location>
        <begin position="8"/>
        <end position="18"/>
    </location>
</feature>
<reference evidence="2" key="1">
    <citation type="submission" date="2023-03" db="EMBL/GenBank/DDBJ databases">
        <authorList>
            <person name="Steffen K."/>
            <person name="Cardenas P."/>
        </authorList>
    </citation>
    <scope>NUCLEOTIDE SEQUENCE</scope>
</reference>
<evidence type="ECO:0000256" key="1">
    <source>
        <dbReference type="SAM" id="MobiDB-lite"/>
    </source>
</evidence>
<comment type="caution">
    <text evidence="2">The sequence shown here is derived from an EMBL/GenBank/DDBJ whole genome shotgun (WGS) entry which is preliminary data.</text>
</comment>
<sequence length="312" mass="34541">MMFRNVQEEEESESDWDDLTPHISPHHQPRPPPLNSPSPQHLSPPPSSTSSHTLIQPEKSLSALPTGASRPEIRKENGTDEAEFDSLSARQNPATPSPLQSSIPQLLPHSKYTLTTSPASPVIPPPLSTTQLPITQGDPPLHPTPPLTVAGRRDESPIDVQADDTVVPHKHGMFEFGMIVDSRQLHAMIESAKRERENNHATVMAGLADRSEKILRRVFQEFFSCLRLCTDIFIVFILECAHCIAFHVLRKLLCGLLFTCLSSLSAPGLTDCYNVVVWPLALCCLQVCRAGGLVLGPCVECLGWAGRWCWRW</sequence>
<feature type="region of interest" description="Disordered" evidence="1">
    <location>
        <begin position="1"/>
        <end position="143"/>
    </location>
</feature>
<dbReference type="AlphaFoldDB" id="A0AA35SGZ2"/>
<feature type="compositionally biased region" description="Pro residues" evidence="1">
    <location>
        <begin position="30"/>
        <end position="47"/>
    </location>
</feature>